<proteinExistence type="predicted"/>
<accession>A0A011PHX9</accession>
<gene>
    <name evidence="1" type="ORF">AW08_02894</name>
</gene>
<dbReference type="EMBL" id="JFAX01000018">
    <property type="protein sequence ID" value="EXI65869.1"/>
    <property type="molecule type" value="Genomic_DNA"/>
</dbReference>
<evidence type="ECO:0000313" key="2">
    <source>
        <dbReference type="Proteomes" id="UP000020218"/>
    </source>
</evidence>
<dbReference type="AlphaFoldDB" id="A0A011PHX9"/>
<comment type="caution">
    <text evidence="1">The sequence shown here is derived from an EMBL/GenBank/DDBJ whole genome shotgun (WGS) entry which is preliminary data.</text>
</comment>
<dbReference type="Proteomes" id="UP000020218">
    <property type="component" value="Unassembled WGS sequence"/>
</dbReference>
<name>A0A011PHX9_9PROT</name>
<sequence>MSETKIPCQPLDVDCQAVRCEKFAIRQGIREFRPEMLLSLINCAVFLNEANPFLVNPPVTP</sequence>
<organism evidence="1 2">
    <name type="scientific">Candidatus Accumulibacter adjunctus</name>
    <dbReference type="NCBI Taxonomy" id="1454001"/>
    <lineage>
        <taxon>Bacteria</taxon>
        <taxon>Pseudomonadati</taxon>
        <taxon>Pseudomonadota</taxon>
        <taxon>Betaproteobacteria</taxon>
        <taxon>Candidatus Accumulibacter</taxon>
    </lineage>
</organism>
<evidence type="ECO:0000313" key="1">
    <source>
        <dbReference type="EMBL" id="EXI65869.1"/>
    </source>
</evidence>
<dbReference type="PATRIC" id="fig|1454001.3.peg.2916"/>
<protein>
    <submittedName>
        <fullName evidence="1">Uncharacterized protein</fullName>
    </submittedName>
</protein>
<keyword evidence="2" id="KW-1185">Reference proteome</keyword>
<dbReference type="STRING" id="1454001.AW08_02894"/>
<reference evidence="1" key="1">
    <citation type="submission" date="2014-02" db="EMBL/GenBank/DDBJ databases">
        <title>Expanding our view of genomic diversity in Candidatus Accumulibacter clades.</title>
        <authorList>
            <person name="Skennerton C.T."/>
            <person name="Barr J.J."/>
            <person name="Slater F.R."/>
            <person name="Bond P.L."/>
            <person name="Tyson G.W."/>
        </authorList>
    </citation>
    <scope>NUCLEOTIDE SEQUENCE [LARGE SCALE GENOMIC DNA]</scope>
</reference>